<organism evidence="1 2">
    <name type="scientific">Gluconacetobacter sacchari</name>
    <dbReference type="NCBI Taxonomy" id="92759"/>
    <lineage>
        <taxon>Bacteria</taxon>
        <taxon>Pseudomonadati</taxon>
        <taxon>Pseudomonadota</taxon>
        <taxon>Alphaproteobacteria</taxon>
        <taxon>Acetobacterales</taxon>
        <taxon>Acetobacteraceae</taxon>
        <taxon>Gluconacetobacter</taxon>
    </lineage>
</organism>
<name>A0A7W4IDV2_9PROT</name>
<dbReference type="EMBL" id="JABEQJ010000016">
    <property type="protein sequence ID" value="MBB2161045.1"/>
    <property type="molecule type" value="Genomic_DNA"/>
</dbReference>
<evidence type="ECO:0000313" key="2">
    <source>
        <dbReference type="Proteomes" id="UP000589085"/>
    </source>
</evidence>
<evidence type="ECO:0000313" key="1">
    <source>
        <dbReference type="EMBL" id="MBB2161045.1"/>
    </source>
</evidence>
<comment type="caution">
    <text evidence="1">The sequence shown here is derived from an EMBL/GenBank/DDBJ whole genome shotgun (WGS) entry which is preliminary data.</text>
</comment>
<accession>A0A7W4IDV2</accession>
<dbReference type="AlphaFoldDB" id="A0A7W4IDV2"/>
<dbReference type="RefSeq" id="WP_182997913.1">
    <property type="nucleotide sequence ID" value="NZ_JABEQJ010000016.1"/>
</dbReference>
<sequence length="272" mass="31927">MLQGQYWPPDHRTQRYKSFHMTSKSPTLCSACYPPLPNGQQIPRNGEPKRKLRKKVDINKYQEWLNERIMELRTAQSIKTPEDRLNGSIWDFVILGCLIEVVSKLNSERTGKSTFQVVRKLFDERLPKYRNIKYEKPVSANDLPEQLYMVLRCGLVHGLSLRPDEKVRNSGRYKPYWRENTLTLWHRGNHLHINRIIFNGQEWDRVNIDYDSLLEDIQKALNNIFEDGRKNNEKGKIITDFIMENPGVGFSPGTWIKPATQVELLAVHKHSQ</sequence>
<dbReference type="Proteomes" id="UP000589085">
    <property type="component" value="Unassembled WGS sequence"/>
</dbReference>
<protein>
    <submittedName>
        <fullName evidence="1">Uncharacterized protein</fullName>
    </submittedName>
</protein>
<reference evidence="1 2" key="1">
    <citation type="submission" date="2020-04" db="EMBL/GenBank/DDBJ databases">
        <title>Description of novel Gluconacetobacter.</title>
        <authorList>
            <person name="Sombolestani A."/>
        </authorList>
    </citation>
    <scope>NUCLEOTIDE SEQUENCE [LARGE SCALE GENOMIC DNA]</scope>
    <source>
        <strain evidence="1 2">LMG 19747</strain>
    </source>
</reference>
<gene>
    <name evidence="1" type="ORF">HLH48_12835</name>
</gene>
<proteinExistence type="predicted"/>